<organism evidence="3 4">
    <name type="scientific">Sphingobacterium haloxyli</name>
    <dbReference type="NCBI Taxonomy" id="2100533"/>
    <lineage>
        <taxon>Bacteria</taxon>
        <taxon>Pseudomonadati</taxon>
        <taxon>Bacteroidota</taxon>
        <taxon>Sphingobacteriia</taxon>
        <taxon>Sphingobacteriales</taxon>
        <taxon>Sphingobacteriaceae</taxon>
        <taxon>Sphingobacterium</taxon>
    </lineage>
</organism>
<dbReference type="AlphaFoldDB" id="A0A2S9J5N6"/>
<dbReference type="Gene3D" id="3.40.50.720">
    <property type="entry name" value="NAD(P)-binding Rossmann-like Domain"/>
    <property type="match status" value="1"/>
</dbReference>
<sequence length="332" mass="36262">MKNFTRRDFIGASSLAMLGLAANKASAFTLPIAAQNGKRIGIIGLDTSHSVAFTKSINENPGGYRGYKVVAAYPYGTKTIPSATDRIPKFTKDIQQYGVKITNSIEELLKQVDFVLLETNDGRLHLEQAEEVFKAKKVLFIDKPLAASYADAQKIFALSQQYNTPFFSSSSLRYIDGMQDIIDGKYGKVLGADVYSPAALDPSHPDFFWYGIHGVEMLFAAMGVGCKMVSRTHTEGADIIVGVWDDNRIGVVRGTRQGKSAYGGTVYCEKATIALGAYKGYGSLLEKIVEFFDTKVVPFDSKETLEICAFIEAADVSKSANGRSIDLNHVIN</sequence>
<reference evidence="3 4" key="1">
    <citation type="submission" date="2018-02" db="EMBL/GenBank/DDBJ databases">
        <title>The draft genome of Sphingobacterium sp. 5JN-11.</title>
        <authorList>
            <person name="Liu L."/>
            <person name="Li L."/>
            <person name="Liang L."/>
            <person name="Zhang X."/>
            <person name="Wang T."/>
        </authorList>
    </citation>
    <scope>NUCLEOTIDE SEQUENCE [LARGE SCALE GENOMIC DNA]</scope>
    <source>
        <strain evidence="3 4">5JN-11</strain>
    </source>
</reference>
<dbReference type="SUPFAM" id="SSF51735">
    <property type="entry name" value="NAD(P)-binding Rossmann-fold domains"/>
    <property type="match status" value="1"/>
</dbReference>
<keyword evidence="1" id="KW-0732">Signal</keyword>
<keyword evidence="4" id="KW-1185">Reference proteome</keyword>
<name>A0A2S9J5N6_9SPHI</name>
<dbReference type="InterPro" id="IPR000683">
    <property type="entry name" value="Gfo/Idh/MocA-like_OxRdtase_N"/>
</dbReference>
<dbReference type="EMBL" id="PVBQ01000004">
    <property type="protein sequence ID" value="PRD48106.1"/>
    <property type="molecule type" value="Genomic_DNA"/>
</dbReference>
<dbReference type="InterPro" id="IPR036291">
    <property type="entry name" value="NAD(P)-bd_dom_sf"/>
</dbReference>
<evidence type="ECO:0000313" key="3">
    <source>
        <dbReference type="EMBL" id="PRD48106.1"/>
    </source>
</evidence>
<feature type="chain" id="PRO_5015596809" evidence="1">
    <location>
        <begin position="28"/>
        <end position="332"/>
    </location>
</feature>
<dbReference type="PROSITE" id="PS51318">
    <property type="entry name" value="TAT"/>
    <property type="match status" value="1"/>
</dbReference>
<dbReference type="Pfam" id="PF01408">
    <property type="entry name" value="GFO_IDH_MocA"/>
    <property type="match status" value="1"/>
</dbReference>
<dbReference type="InterPro" id="IPR050463">
    <property type="entry name" value="Gfo/Idh/MocA_oxidrdct_glycsds"/>
</dbReference>
<dbReference type="InterPro" id="IPR006311">
    <property type="entry name" value="TAT_signal"/>
</dbReference>
<dbReference type="GO" id="GO:0000166">
    <property type="term" value="F:nucleotide binding"/>
    <property type="evidence" value="ECO:0007669"/>
    <property type="project" value="InterPro"/>
</dbReference>
<comment type="caution">
    <text evidence="3">The sequence shown here is derived from an EMBL/GenBank/DDBJ whole genome shotgun (WGS) entry which is preliminary data.</text>
</comment>
<dbReference type="Proteomes" id="UP000239711">
    <property type="component" value="Unassembled WGS sequence"/>
</dbReference>
<proteinExistence type="predicted"/>
<dbReference type="PANTHER" id="PTHR43818">
    <property type="entry name" value="BCDNA.GH03377"/>
    <property type="match status" value="1"/>
</dbReference>
<evidence type="ECO:0000259" key="2">
    <source>
        <dbReference type="Pfam" id="PF01408"/>
    </source>
</evidence>
<feature type="signal peptide" evidence="1">
    <location>
        <begin position="1"/>
        <end position="27"/>
    </location>
</feature>
<protein>
    <submittedName>
        <fullName evidence="3">Dehydrogenase</fullName>
    </submittedName>
</protein>
<dbReference type="PANTHER" id="PTHR43818:SF9">
    <property type="entry name" value="HYPOTHETICAL OXIDOREDUCTASE"/>
    <property type="match status" value="1"/>
</dbReference>
<gene>
    <name evidence="3" type="ORF">C5745_06220</name>
</gene>
<dbReference type="RefSeq" id="WP_105716133.1">
    <property type="nucleotide sequence ID" value="NZ_PVBQ01000004.1"/>
</dbReference>
<dbReference type="OrthoDB" id="1408251at2"/>
<accession>A0A2S9J5N6</accession>
<evidence type="ECO:0000313" key="4">
    <source>
        <dbReference type="Proteomes" id="UP000239711"/>
    </source>
</evidence>
<evidence type="ECO:0000256" key="1">
    <source>
        <dbReference type="SAM" id="SignalP"/>
    </source>
</evidence>
<feature type="domain" description="Gfo/Idh/MocA-like oxidoreductase N-terminal" evidence="2">
    <location>
        <begin position="39"/>
        <end position="163"/>
    </location>
</feature>